<dbReference type="SUPFAM" id="SSF49723">
    <property type="entry name" value="Lipase/lipooxygenase domain (PLAT/LH2 domain)"/>
    <property type="match status" value="1"/>
</dbReference>
<evidence type="ECO:0000313" key="4">
    <source>
        <dbReference type="Proteomes" id="UP000515151"/>
    </source>
</evidence>
<dbReference type="PANTHER" id="PTHR31718">
    <property type="entry name" value="PLAT DOMAIN-CONTAINING PROTEIN"/>
    <property type="match status" value="1"/>
</dbReference>
<protein>
    <submittedName>
        <fullName evidence="5">PLAT domain-containing protein 3-like</fullName>
    </submittedName>
</protein>
<dbReference type="CDD" id="cd01754">
    <property type="entry name" value="PLAT_plant_stress"/>
    <property type="match status" value="1"/>
</dbReference>
<name>A0A6P8DMV1_PUNGR</name>
<reference evidence="5" key="2">
    <citation type="submission" date="2025-08" db="UniProtKB">
        <authorList>
            <consortium name="RefSeq"/>
        </authorList>
    </citation>
    <scope>IDENTIFICATION</scope>
    <source>
        <tissue evidence="5">Leaf</tissue>
    </source>
</reference>
<accession>A0A6P8DMV1</accession>
<evidence type="ECO:0000256" key="2">
    <source>
        <dbReference type="SAM" id="SignalP"/>
    </source>
</evidence>
<feature type="chain" id="PRO_5027710132" evidence="2">
    <location>
        <begin position="31"/>
        <end position="187"/>
    </location>
</feature>
<feature type="signal peptide" evidence="2">
    <location>
        <begin position="1"/>
        <end position="30"/>
    </location>
</feature>
<dbReference type="Proteomes" id="UP000515151">
    <property type="component" value="Chromosome 5"/>
</dbReference>
<proteinExistence type="predicted"/>
<dbReference type="Gene3D" id="2.60.60.20">
    <property type="entry name" value="PLAT/LH2 domain"/>
    <property type="match status" value="1"/>
</dbReference>
<dbReference type="OrthoDB" id="5322100at2759"/>
<feature type="domain" description="PLAT" evidence="3">
    <location>
        <begin position="35"/>
        <end position="162"/>
    </location>
</feature>
<keyword evidence="2" id="KW-0732">Signal</keyword>
<dbReference type="PANTHER" id="PTHR31718:SF0">
    <property type="entry name" value="PLAT DOMAIN-CONTAINING PROTEIN 2"/>
    <property type="match status" value="1"/>
</dbReference>
<gene>
    <name evidence="5" type="primary">LOC116209238</name>
</gene>
<organism evidence="4 5">
    <name type="scientific">Punica granatum</name>
    <name type="common">Pomegranate</name>
    <dbReference type="NCBI Taxonomy" id="22663"/>
    <lineage>
        <taxon>Eukaryota</taxon>
        <taxon>Viridiplantae</taxon>
        <taxon>Streptophyta</taxon>
        <taxon>Embryophyta</taxon>
        <taxon>Tracheophyta</taxon>
        <taxon>Spermatophyta</taxon>
        <taxon>Magnoliopsida</taxon>
        <taxon>eudicotyledons</taxon>
        <taxon>Gunneridae</taxon>
        <taxon>Pentapetalae</taxon>
        <taxon>rosids</taxon>
        <taxon>malvids</taxon>
        <taxon>Myrtales</taxon>
        <taxon>Lythraceae</taxon>
        <taxon>Punica</taxon>
    </lineage>
</organism>
<evidence type="ECO:0000313" key="5">
    <source>
        <dbReference type="RefSeq" id="XP_031398687.1"/>
    </source>
</evidence>
<dbReference type="GeneID" id="116209238"/>
<evidence type="ECO:0000259" key="3">
    <source>
        <dbReference type="PROSITE" id="PS50095"/>
    </source>
</evidence>
<dbReference type="InterPro" id="IPR001024">
    <property type="entry name" value="PLAT/LH2_dom"/>
</dbReference>
<comment type="caution">
    <text evidence="1">Lacks conserved residue(s) required for the propagation of feature annotation.</text>
</comment>
<dbReference type="InterPro" id="IPR036392">
    <property type="entry name" value="PLAT/LH2_dom_sf"/>
</dbReference>
<dbReference type="PROSITE" id="PS50095">
    <property type="entry name" value="PLAT"/>
    <property type="match status" value="1"/>
</dbReference>
<reference evidence="4" key="1">
    <citation type="journal article" date="2020" name="Plant Biotechnol. J.">
        <title>The pomegranate (Punica granatum L.) draft genome dissects genetic divergence between soft- and hard-seeded cultivars.</title>
        <authorList>
            <person name="Luo X."/>
            <person name="Li H."/>
            <person name="Wu Z."/>
            <person name="Yao W."/>
            <person name="Zhao P."/>
            <person name="Cao D."/>
            <person name="Yu H."/>
            <person name="Li K."/>
            <person name="Poudel K."/>
            <person name="Zhao D."/>
            <person name="Zhang F."/>
            <person name="Xia X."/>
            <person name="Chen L."/>
            <person name="Wang Q."/>
            <person name="Jing D."/>
            <person name="Cao S."/>
        </authorList>
    </citation>
    <scope>NUCLEOTIDE SEQUENCE [LARGE SCALE GENOMIC DNA]</scope>
    <source>
        <strain evidence="4">cv. Tunisia</strain>
    </source>
</reference>
<dbReference type="AlphaFoldDB" id="A0A6P8DMV1"/>
<sequence length="187" mass="20315">MKFLKDLLLSSSFLLLLLLLLLRFSIFAQSDDTECVYTVYVRTGSIIKGGTDSIVSLRLYDAYGEGIGVRNLEAWGGLMPPGHNYFERGNLDIFSGRGPCLPAPICAMNLTSDGSGPHHGWYCNYVEVTSTRPHVPCSQQQFTVEQWLARDTSPYELTAIRNYCPDGGVGKGASRAKVGPGSGSAAE</sequence>
<dbReference type="Pfam" id="PF01477">
    <property type="entry name" value="PLAT"/>
    <property type="match status" value="1"/>
</dbReference>
<keyword evidence="4" id="KW-1185">Reference proteome</keyword>
<evidence type="ECO:0000256" key="1">
    <source>
        <dbReference type="PROSITE-ProRule" id="PRU00152"/>
    </source>
</evidence>
<dbReference type="RefSeq" id="XP_031398687.1">
    <property type="nucleotide sequence ID" value="XM_031542827.1"/>
</dbReference>